<evidence type="ECO:0000313" key="3">
    <source>
        <dbReference type="Proteomes" id="UP000316270"/>
    </source>
</evidence>
<dbReference type="STRING" id="50376.A0A517L2M3"/>
<dbReference type="SMART" id="SM00225">
    <property type="entry name" value="BTB"/>
    <property type="match status" value="1"/>
</dbReference>
<dbReference type="PANTHER" id="PTHR47843:SF5">
    <property type="entry name" value="BTB_POZ DOMAIN PROTEIN"/>
    <property type="match status" value="1"/>
</dbReference>
<gene>
    <name evidence="2" type="ORF">FKW77_000821</name>
</gene>
<dbReference type="PANTHER" id="PTHR47843">
    <property type="entry name" value="BTB DOMAIN-CONTAINING PROTEIN-RELATED"/>
    <property type="match status" value="1"/>
</dbReference>
<sequence length="259" mass="28427">MGSSQSSVATQAFGAHTNGLKSLLDTGEHADLKLRCVDGREFMVHKAIVCAQSEFFPKACKPEKFKVGRSCTVGHRYQEQPGQLSKASPQVEGNEGVVELTIGDATTIGFLLNFLYTMSYVDDIKAKSCLITDVNLYIAADFYAIETLKSVAAAGFQKHLTGGLWKTDSFPKALELIYNDTFPEDRRLRDVALAVLLDNASELIKFNSTVPTELTRVIESLPELSKDIAIQSLAQVQTLTSEIESLRRNAKKIELTATC</sequence>
<dbReference type="CDD" id="cd18186">
    <property type="entry name" value="BTB_POZ_ZBTB_KLHL-like"/>
    <property type="match status" value="1"/>
</dbReference>
<feature type="domain" description="BTB" evidence="1">
    <location>
        <begin position="30"/>
        <end position="117"/>
    </location>
</feature>
<dbReference type="InterPro" id="IPR000210">
    <property type="entry name" value="BTB/POZ_dom"/>
</dbReference>
<dbReference type="EMBL" id="CP042188">
    <property type="protein sequence ID" value="QDS69894.1"/>
    <property type="molecule type" value="Genomic_DNA"/>
</dbReference>
<dbReference type="AlphaFoldDB" id="A0A517L2M3"/>
<dbReference type="OrthoDB" id="6359816at2759"/>
<dbReference type="InterPro" id="IPR011333">
    <property type="entry name" value="SKP1/BTB/POZ_sf"/>
</dbReference>
<protein>
    <recommendedName>
        <fullName evidence="1">BTB domain-containing protein</fullName>
    </recommendedName>
</protein>
<dbReference type="Proteomes" id="UP000316270">
    <property type="component" value="Chromosome 4"/>
</dbReference>
<organism evidence="2 3">
    <name type="scientific">Venturia effusa</name>
    <dbReference type="NCBI Taxonomy" id="50376"/>
    <lineage>
        <taxon>Eukaryota</taxon>
        <taxon>Fungi</taxon>
        <taxon>Dikarya</taxon>
        <taxon>Ascomycota</taxon>
        <taxon>Pezizomycotina</taxon>
        <taxon>Dothideomycetes</taxon>
        <taxon>Pleosporomycetidae</taxon>
        <taxon>Venturiales</taxon>
        <taxon>Venturiaceae</taxon>
        <taxon>Venturia</taxon>
    </lineage>
</organism>
<dbReference type="SUPFAM" id="SSF54695">
    <property type="entry name" value="POZ domain"/>
    <property type="match status" value="1"/>
</dbReference>
<evidence type="ECO:0000259" key="1">
    <source>
        <dbReference type="PROSITE" id="PS50097"/>
    </source>
</evidence>
<name>A0A517L2M3_9PEZI</name>
<dbReference type="Gene3D" id="3.30.710.10">
    <property type="entry name" value="Potassium Channel Kv1.1, Chain A"/>
    <property type="match status" value="1"/>
</dbReference>
<proteinExistence type="predicted"/>
<evidence type="ECO:0000313" key="2">
    <source>
        <dbReference type="EMBL" id="QDS69894.1"/>
    </source>
</evidence>
<keyword evidence="3" id="KW-1185">Reference proteome</keyword>
<reference evidence="2 3" key="1">
    <citation type="submission" date="2019-07" db="EMBL/GenBank/DDBJ databases">
        <title>Finished genome of Venturia effusa.</title>
        <authorList>
            <person name="Young C.A."/>
            <person name="Cox M.P."/>
            <person name="Ganley A.R.D."/>
            <person name="David W.J."/>
        </authorList>
    </citation>
    <scope>NUCLEOTIDE SEQUENCE [LARGE SCALE GENOMIC DNA]</scope>
    <source>
        <strain evidence="3">albino</strain>
    </source>
</reference>
<dbReference type="PROSITE" id="PS50097">
    <property type="entry name" value="BTB"/>
    <property type="match status" value="1"/>
</dbReference>
<dbReference type="Pfam" id="PF00651">
    <property type="entry name" value="BTB"/>
    <property type="match status" value="1"/>
</dbReference>
<accession>A0A517L2M3</accession>